<dbReference type="RefSeq" id="WP_261497642.1">
    <property type="nucleotide sequence ID" value="NZ_JAOCQF010000006.1"/>
</dbReference>
<comment type="caution">
    <text evidence="10">The sequence shown here is derived from an EMBL/GenBank/DDBJ whole genome shotgun (WGS) entry which is preliminary data.</text>
</comment>
<keyword evidence="10" id="KW-0282">Flagellum</keyword>
<comment type="similarity">
    <text evidence="3">Belongs to the flagella basal body rod proteins family.</text>
</comment>
<dbReference type="Pfam" id="PF00460">
    <property type="entry name" value="Flg_bb_rod"/>
    <property type="match status" value="1"/>
</dbReference>
<dbReference type="InterPro" id="IPR001444">
    <property type="entry name" value="Flag_bb_rod_N"/>
</dbReference>
<keyword evidence="11" id="KW-1185">Reference proteome</keyword>
<feature type="domain" description="Flagellar basal body rod protein N-terminal" evidence="7">
    <location>
        <begin position="8"/>
        <end position="36"/>
    </location>
</feature>
<dbReference type="InterPro" id="IPR053927">
    <property type="entry name" value="FlgK_helical"/>
</dbReference>
<accession>A0ABT2NS71</accession>
<dbReference type="InterPro" id="IPR010930">
    <property type="entry name" value="Flg_bb/hook_C_dom"/>
</dbReference>
<evidence type="ECO:0000259" key="7">
    <source>
        <dbReference type="Pfam" id="PF00460"/>
    </source>
</evidence>
<name>A0ABT2NS71_9RHOB</name>
<proteinExistence type="inferred from homology"/>
<evidence type="ECO:0000313" key="11">
    <source>
        <dbReference type="Proteomes" id="UP001205601"/>
    </source>
</evidence>
<keyword evidence="10" id="KW-0969">Cilium</keyword>
<dbReference type="InterPro" id="IPR002371">
    <property type="entry name" value="FlgK"/>
</dbReference>
<evidence type="ECO:0000259" key="8">
    <source>
        <dbReference type="Pfam" id="PF06429"/>
    </source>
</evidence>
<keyword evidence="6" id="KW-0975">Bacterial flagellum</keyword>
<organism evidence="10 11">
    <name type="scientific">Albidovulum sediminis</name>
    <dbReference type="NCBI Taxonomy" id="3066345"/>
    <lineage>
        <taxon>Bacteria</taxon>
        <taxon>Pseudomonadati</taxon>
        <taxon>Pseudomonadota</taxon>
        <taxon>Alphaproteobacteria</taxon>
        <taxon>Rhodobacterales</taxon>
        <taxon>Paracoccaceae</taxon>
        <taxon>Albidovulum</taxon>
    </lineage>
</organism>
<evidence type="ECO:0000259" key="9">
    <source>
        <dbReference type="Pfam" id="PF22638"/>
    </source>
</evidence>
<dbReference type="Proteomes" id="UP001205601">
    <property type="component" value="Unassembled WGS sequence"/>
</dbReference>
<reference evidence="11" key="1">
    <citation type="submission" date="2023-07" db="EMBL/GenBank/DDBJ databases">
        <title>Defluviimonas sediminis sp. nov., isolated from mangrove sediment.</title>
        <authorList>
            <person name="Liu L."/>
            <person name="Li J."/>
            <person name="Huang Y."/>
            <person name="Pan J."/>
            <person name="Li M."/>
        </authorList>
    </citation>
    <scope>NUCLEOTIDE SEQUENCE [LARGE SCALE GENOMIC DNA]</scope>
    <source>
        <strain evidence="11">FT324</strain>
    </source>
</reference>
<evidence type="ECO:0000256" key="1">
    <source>
        <dbReference type="ARBA" id="ARBA00004117"/>
    </source>
</evidence>
<dbReference type="SUPFAM" id="SSF64518">
    <property type="entry name" value="Phase 1 flagellin"/>
    <property type="match status" value="1"/>
</dbReference>
<dbReference type="EMBL" id="JAOCQF010000006">
    <property type="protein sequence ID" value="MCT8331734.1"/>
    <property type="molecule type" value="Genomic_DNA"/>
</dbReference>
<dbReference type="PANTHER" id="PTHR30033:SF1">
    <property type="entry name" value="FLAGELLAR HOOK-ASSOCIATED PROTEIN 1"/>
    <property type="match status" value="1"/>
</dbReference>
<evidence type="ECO:0000256" key="2">
    <source>
        <dbReference type="ARBA" id="ARBA00004613"/>
    </source>
</evidence>
<evidence type="ECO:0000256" key="5">
    <source>
        <dbReference type="ARBA" id="ARBA00022525"/>
    </source>
</evidence>
<evidence type="ECO:0000256" key="3">
    <source>
        <dbReference type="ARBA" id="ARBA00009677"/>
    </source>
</evidence>
<dbReference type="Pfam" id="PF22638">
    <property type="entry name" value="FlgK_D1"/>
    <property type="match status" value="1"/>
</dbReference>
<evidence type="ECO:0000256" key="4">
    <source>
        <dbReference type="ARBA" id="ARBA00016244"/>
    </source>
</evidence>
<dbReference type="NCBIfam" id="TIGR02492">
    <property type="entry name" value="flgK_ends"/>
    <property type="match status" value="1"/>
</dbReference>
<sequence length="484" mass="49232">MSISSALSNALTGLTAASRRADVVAANVANALTPGYGRREVQLSAASLGGDGAGVRIVGVTRLVDKAVIGDRRLADAETGNASQRTDTLARIEAAIGDPTEAGSLSARISDLEQALVLAAARPDSESRLQSVADRAKALAGTLNDLTDEMQDIRMEADRNIADRVEVLNTTLRQVDTLNADILAYRSAGRDALALMDQRQVLVDQIARIVPVREVARDHDQIALFTTGGTILLEGNPAEIGFSAVATIVPEMTLGSGALSGLTVNGMPVPSSDEGPLGGGSLGALLAVRDQIAPSAQAQFDSLARDLIERFGGPGADPTLAPGAPGIFTDAGGPVDTANETGLAGRIAFSALADPAQGGALWRLRDGLGAATPGPVGDATGLQALADALARTRVPASGNFIGAARSAAGLAADIASQIAGARLSAEAAGAHSAARQSALSDLELAGGVDTDAELQNLLLVEQAFSANARVIQTMDELIQQLLGI</sequence>
<comment type="subcellular location">
    <subcellularLocation>
        <location evidence="1">Bacterial flagellum basal body</location>
    </subcellularLocation>
    <subcellularLocation>
        <location evidence="2">Secreted</location>
    </subcellularLocation>
</comment>
<keyword evidence="5" id="KW-0964">Secreted</keyword>
<gene>
    <name evidence="10" type="primary">flgK</name>
    <name evidence="10" type="ORF">N5I32_19635</name>
</gene>
<evidence type="ECO:0000313" key="10">
    <source>
        <dbReference type="EMBL" id="MCT8331734.1"/>
    </source>
</evidence>
<dbReference type="PANTHER" id="PTHR30033">
    <property type="entry name" value="FLAGELLAR HOOK-ASSOCIATED PROTEIN 1"/>
    <property type="match status" value="1"/>
</dbReference>
<feature type="domain" description="Flagellar hook-associated protein FlgK helical" evidence="9">
    <location>
        <begin position="89"/>
        <end position="311"/>
    </location>
</feature>
<feature type="domain" description="Flagellar basal-body/hook protein C-terminal" evidence="8">
    <location>
        <begin position="447"/>
        <end position="482"/>
    </location>
</feature>
<evidence type="ECO:0000256" key="6">
    <source>
        <dbReference type="ARBA" id="ARBA00023143"/>
    </source>
</evidence>
<protein>
    <recommendedName>
        <fullName evidence="4">Flagellar hook-associated protein 1</fullName>
    </recommendedName>
</protein>
<keyword evidence="10" id="KW-0966">Cell projection</keyword>
<dbReference type="Pfam" id="PF06429">
    <property type="entry name" value="Flg_bbr_C"/>
    <property type="match status" value="1"/>
</dbReference>